<dbReference type="VEuPathDB" id="TrichDB:TRFO_29701"/>
<dbReference type="RefSeq" id="XP_068356137.1">
    <property type="nucleotide sequence ID" value="XM_068506930.1"/>
</dbReference>
<name>A0A1J4JV32_9EUKA</name>
<evidence type="ECO:0000313" key="2">
    <source>
        <dbReference type="EMBL" id="OHT03001.1"/>
    </source>
</evidence>
<sequence>MKRYESKKWYFHPTIFIKILWLLFSVAILGIFTYFSVLTLDPFFRTVVGNTNGVVLVLAASITLVSIISGLLANCNVFKGSQLIYVFHVSISVVLMVVSVIFIASYGTVSVRAQAFQTIYEYVKTNKNNTETDPKIQWFSDHVLKITKHTNDHEIHQACEDYADDRTEDAGSCTLGGICVWLLFSCLMFYVWFTDQHAPAPLVSVTSAEGMSQYNEKILNSNIMT</sequence>
<dbReference type="GeneID" id="94841634"/>
<proteinExistence type="predicted"/>
<organism evidence="2 3">
    <name type="scientific">Tritrichomonas foetus</name>
    <dbReference type="NCBI Taxonomy" id="1144522"/>
    <lineage>
        <taxon>Eukaryota</taxon>
        <taxon>Metamonada</taxon>
        <taxon>Parabasalia</taxon>
        <taxon>Tritrichomonadida</taxon>
        <taxon>Tritrichomonadidae</taxon>
        <taxon>Tritrichomonas</taxon>
    </lineage>
</organism>
<keyword evidence="1" id="KW-1133">Transmembrane helix</keyword>
<accession>A0A1J4JV32</accession>
<keyword evidence="1" id="KW-0472">Membrane</keyword>
<dbReference type="EMBL" id="MLAK01000844">
    <property type="protein sequence ID" value="OHT03001.1"/>
    <property type="molecule type" value="Genomic_DNA"/>
</dbReference>
<feature type="transmembrane region" description="Helical" evidence="1">
    <location>
        <begin position="20"/>
        <end position="40"/>
    </location>
</feature>
<gene>
    <name evidence="2" type="ORF">TRFO_29701</name>
</gene>
<evidence type="ECO:0008006" key="4">
    <source>
        <dbReference type="Google" id="ProtNLM"/>
    </source>
</evidence>
<keyword evidence="3" id="KW-1185">Reference proteome</keyword>
<feature type="transmembrane region" description="Helical" evidence="1">
    <location>
        <begin position="52"/>
        <end position="73"/>
    </location>
</feature>
<evidence type="ECO:0000256" key="1">
    <source>
        <dbReference type="SAM" id="Phobius"/>
    </source>
</evidence>
<protein>
    <recommendedName>
        <fullName evidence="4">Tetraspanin family protein</fullName>
    </recommendedName>
</protein>
<keyword evidence="1" id="KW-0812">Transmembrane</keyword>
<dbReference type="AlphaFoldDB" id="A0A1J4JV32"/>
<feature type="transmembrane region" description="Helical" evidence="1">
    <location>
        <begin position="174"/>
        <end position="193"/>
    </location>
</feature>
<reference evidence="2" key="1">
    <citation type="submission" date="2016-10" db="EMBL/GenBank/DDBJ databases">
        <authorList>
            <person name="Benchimol M."/>
            <person name="Almeida L.G."/>
            <person name="Vasconcelos A.T."/>
            <person name="Perreira-Neves A."/>
            <person name="Rosa I.A."/>
            <person name="Tasca T."/>
            <person name="Bogo M.R."/>
            <person name="de Souza W."/>
        </authorList>
    </citation>
    <scope>NUCLEOTIDE SEQUENCE [LARGE SCALE GENOMIC DNA]</scope>
    <source>
        <strain evidence="2">K</strain>
    </source>
</reference>
<evidence type="ECO:0000313" key="3">
    <source>
        <dbReference type="Proteomes" id="UP000179807"/>
    </source>
</evidence>
<comment type="caution">
    <text evidence="2">The sequence shown here is derived from an EMBL/GenBank/DDBJ whole genome shotgun (WGS) entry which is preliminary data.</text>
</comment>
<dbReference type="Proteomes" id="UP000179807">
    <property type="component" value="Unassembled WGS sequence"/>
</dbReference>
<feature type="transmembrane region" description="Helical" evidence="1">
    <location>
        <begin position="85"/>
        <end position="106"/>
    </location>
</feature>